<dbReference type="EMBL" id="KN836341">
    <property type="protein sequence ID" value="KIK32208.1"/>
    <property type="molecule type" value="Genomic_DNA"/>
</dbReference>
<evidence type="ECO:0000259" key="2">
    <source>
        <dbReference type="PROSITE" id="PS50011"/>
    </source>
</evidence>
<dbReference type="InParanoid" id="A0A0D0AJS9"/>
<protein>
    <recommendedName>
        <fullName evidence="2">Protein kinase domain-containing protein</fullName>
    </recommendedName>
</protein>
<feature type="transmembrane region" description="Helical" evidence="1">
    <location>
        <begin position="20"/>
        <end position="40"/>
    </location>
</feature>
<dbReference type="InterPro" id="IPR011009">
    <property type="entry name" value="Kinase-like_dom_sf"/>
</dbReference>
<dbReference type="AlphaFoldDB" id="A0A0D0AJS9"/>
<evidence type="ECO:0000256" key="1">
    <source>
        <dbReference type="SAM" id="Phobius"/>
    </source>
</evidence>
<dbReference type="GO" id="GO:0004674">
    <property type="term" value="F:protein serine/threonine kinase activity"/>
    <property type="evidence" value="ECO:0007669"/>
    <property type="project" value="TreeGrafter"/>
</dbReference>
<dbReference type="HOGENOM" id="CLU_000288_7_18_1"/>
<dbReference type="GO" id="GO:0005737">
    <property type="term" value="C:cytoplasm"/>
    <property type="evidence" value="ECO:0007669"/>
    <property type="project" value="TreeGrafter"/>
</dbReference>
<dbReference type="Gene3D" id="1.10.510.10">
    <property type="entry name" value="Transferase(Phosphotransferase) domain 1"/>
    <property type="match status" value="1"/>
</dbReference>
<evidence type="ECO:0000313" key="3">
    <source>
        <dbReference type="EMBL" id="KIK32208.1"/>
    </source>
</evidence>
<organism evidence="3 4">
    <name type="scientific">Suillus luteus UH-Slu-Lm8-n1</name>
    <dbReference type="NCBI Taxonomy" id="930992"/>
    <lineage>
        <taxon>Eukaryota</taxon>
        <taxon>Fungi</taxon>
        <taxon>Dikarya</taxon>
        <taxon>Basidiomycota</taxon>
        <taxon>Agaricomycotina</taxon>
        <taxon>Agaricomycetes</taxon>
        <taxon>Agaricomycetidae</taxon>
        <taxon>Boletales</taxon>
        <taxon>Suillineae</taxon>
        <taxon>Suillaceae</taxon>
        <taxon>Suillus</taxon>
    </lineage>
</organism>
<keyword evidence="1" id="KW-0472">Membrane</keyword>
<feature type="domain" description="Protein kinase" evidence="2">
    <location>
        <begin position="1"/>
        <end position="175"/>
    </location>
</feature>
<sequence length="175" mass="19683">MCQRIRREVRAWAMLHHKNILRFFGTTSGFGPLPAFVTPWMEHGSLTNYLSFEFFNLSDIDKFILCMTFSQAALTILTVHDNHVIHGNLTGNNILIDSRGNAHVADFGLSMILAECDSSSGDAYYPGSIRWAAPELINLTDEEVEKPTTCSDVYSLGSVILQVRRFLFYLAVLAF</sequence>
<dbReference type="PROSITE" id="PS50011">
    <property type="entry name" value="PROTEIN_KINASE_DOM"/>
    <property type="match status" value="1"/>
</dbReference>
<dbReference type="InterPro" id="IPR053235">
    <property type="entry name" value="Ser_Thr_kinase"/>
</dbReference>
<dbReference type="SUPFAM" id="SSF56112">
    <property type="entry name" value="Protein kinase-like (PK-like)"/>
    <property type="match status" value="1"/>
</dbReference>
<accession>A0A0D0AJS9</accession>
<dbReference type="OrthoDB" id="346907at2759"/>
<dbReference type="InterPro" id="IPR000719">
    <property type="entry name" value="Prot_kinase_dom"/>
</dbReference>
<dbReference type="Pfam" id="PF07714">
    <property type="entry name" value="PK_Tyr_Ser-Thr"/>
    <property type="match status" value="1"/>
</dbReference>
<reference evidence="3 4" key="1">
    <citation type="submission" date="2014-04" db="EMBL/GenBank/DDBJ databases">
        <authorList>
            <consortium name="DOE Joint Genome Institute"/>
            <person name="Kuo A."/>
            <person name="Ruytinx J."/>
            <person name="Rineau F."/>
            <person name="Colpaert J."/>
            <person name="Kohler A."/>
            <person name="Nagy L.G."/>
            <person name="Floudas D."/>
            <person name="Copeland A."/>
            <person name="Barry K.W."/>
            <person name="Cichocki N."/>
            <person name="Veneault-Fourrey C."/>
            <person name="LaButti K."/>
            <person name="Lindquist E.A."/>
            <person name="Lipzen A."/>
            <person name="Lundell T."/>
            <person name="Morin E."/>
            <person name="Murat C."/>
            <person name="Sun H."/>
            <person name="Tunlid A."/>
            <person name="Henrissat B."/>
            <person name="Grigoriev I.V."/>
            <person name="Hibbett D.S."/>
            <person name="Martin F."/>
            <person name="Nordberg H.P."/>
            <person name="Cantor M.N."/>
            <person name="Hua S.X."/>
        </authorList>
    </citation>
    <scope>NUCLEOTIDE SEQUENCE [LARGE SCALE GENOMIC DNA]</scope>
    <source>
        <strain evidence="3 4">UH-Slu-Lm8-n1</strain>
    </source>
</reference>
<keyword evidence="1" id="KW-1133">Transmembrane helix</keyword>
<keyword evidence="4" id="KW-1185">Reference proteome</keyword>
<evidence type="ECO:0000313" key="4">
    <source>
        <dbReference type="Proteomes" id="UP000054485"/>
    </source>
</evidence>
<dbReference type="PANTHER" id="PTHR24361">
    <property type="entry name" value="MITOGEN-ACTIVATED KINASE KINASE KINASE"/>
    <property type="match status" value="1"/>
</dbReference>
<gene>
    <name evidence="3" type="ORF">CY34DRAFT_102029</name>
</gene>
<dbReference type="InterPro" id="IPR001245">
    <property type="entry name" value="Ser-Thr/Tyr_kinase_cat_dom"/>
</dbReference>
<proteinExistence type="predicted"/>
<reference evidence="4" key="2">
    <citation type="submission" date="2015-01" db="EMBL/GenBank/DDBJ databases">
        <title>Evolutionary Origins and Diversification of the Mycorrhizal Mutualists.</title>
        <authorList>
            <consortium name="DOE Joint Genome Institute"/>
            <consortium name="Mycorrhizal Genomics Consortium"/>
            <person name="Kohler A."/>
            <person name="Kuo A."/>
            <person name="Nagy L.G."/>
            <person name="Floudas D."/>
            <person name="Copeland A."/>
            <person name="Barry K.W."/>
            <person name="Cichocki N."/>
            <person name="Veneault-Fourrey C."/>
            <person name="LaButti K."/>
            <person name="Lindquist E.A."/>
            <person name="Lipzen A."/>
            <person name="Lundell T."/>
            <person name="Morin E."/>
            <person name="Murat C."/>
            <person name="Riley R."/>
            <person name="Ohm R."/>
            <person name="Sun H."/>
            <person name="Tunlid A."/>
            <person name="Henrissat B."/>
            <person name="Grigoriev I.V."/>
            <person name="Hibbett D.S."/>
            <person name="Martin F."/>
        </authorList>
    </citation>
    <scope>NUCLEOTIDE SEQUENCE [LARGE SCALE GENOMIC DNA]</scope>
    <source>
        <strain evidence="4">UH-Slu-Lm8-n1</strain>
    </source>
</reference>
<dbReference type="STRING" id="930992.A0A0D0AJS9"/>
<dbReference type="Proteomes" id="UP000054485">
    <property type="component" value="Unassembled WGS sequence"/>
</dbReference>
<keyword evidence="1" id="KW-0812">Transmembrane</keyword>
<dbReference type="GO" id="GO:0005524">
    <property type="term" value="F:ATP binding"/>
    <property type="evidence" value="ECO:0007669"/>
    <property type="project" value="InterPro"/>
</dbReference>
<name>A0A0D0AJS9_9AGAM</name>